<organism evidence="1 2">
    <name type="scientific">Salix suchowensis</name>
    <dbReference type="NCBI Taxonomy" id="1278906"/>
    <lineage>
        <taxon>Eukaryota</taxon>
        <taxon>Viridiplantae</taxon>
        <taxon>Streptophyta</taxon>
        <taxon>Embryophyta</taxon>
        <taxon>Tracheophyta</taxon>
        <taxon>Spermatophyta</taxon>
        <taxon>Magnoliopsida</taxon>
        <taxon>eudicotyledons</taxon>
        <taxon>Gunneridae</taxon>
        <taxon>Pentapetalae</taxon>
        <taxon>rosids</taxon>
        <taxon>fabids</taxon>
        <taxon>Malpighiales</taxon>
        <taxon>Salicaceae</taxon>
        <taxon>Saliceae</taxon>
        <taxon>Salix</taxon>
    </lineage>
</organism>
<evidence type="ECO:0000313" key="2">
    <source>
        <dbReference type="Proteomes" id="UP001141253"/>
    </source>
</evidence>
<proteinExistence type="predicted"/>
<dbReference type="Proteomes" id="UP001141253">
    <property type="component" value="Chromosome 5"/>
</dbReference>
<keyword evidence="2" id="KW-1185">Reference proteome</keyword>
<protein>
    <submittedName>
        <fullName evidence="1">Uncharacterized protein</fullName>
    </submittedName>
</protein>
<reference evidence="1" key="2">
    <citation type="journal article" date="2023" name="Int. J. Mol. Sci.">
        <title>De Novo Assembly and Annotation of 11 Diverse Shrub Willow (Salix) Genomes Reveals Novel Gene Organization in Sex-Linked Regions.</title>
        <authorList>
            <person name="Hyden B."/>
            <person name="Feng K."/>
            <person name="Yates T.B."/>
            <person name="Jawdy S."/>
            <person name="Cereghino C."/>
            <person name="Smart L.B."/>
            <person name="Muchero W."/>
        </authorList>
    </citation>
    <scope>NUCLEOTIDE SEQUENCE</scope>
    <source>
        <tissue evidence="1">Shoot tip</tissue>
    </source>
</reference>
<evidence type="ECO:0000313" key="1">
    <source>
        <dbReference type="EMBL" id="KAJ6397766.1"/>
    </source>
</evidence>
<gene>
    <name evidence="1" type="ORF">OIU77_018720</name>
</gene>
<dbReference type="EMBL" id="JAPFFI010000003">
    <property type="protein sequence ID" value="KAJ6397766.1"/>
    <property type="molecule type" value="Genomic_DNA"/>
</dbReference>
<accession>A0ABQ9CHN6</accession>
<comment type="caution">
    <text evidence="1">The sequence shown here is derived from an EMBL/GenBank/DDBJ whole genome shotgun (WGS) entry which is preliminary data.</text>
</comment>
<reference evidence="1" key="1">
    <citation type="submission" date="2022-10" db="EMBL/GenBank/DDBJ databases">
        <authorList>
            <person name="Hyden B.L."/>
            <person name="Feng K."/>
            <person name="Yates T."/>
            <person name="Jawdy S."/>
            <person name="Smart L.B."/>
            <person name="Muchero W."/>
        </authorList>
    </citation>
    <scope>NUCLEOTIDE SEQUENCE</scope>
    <source>
        <tissue evidence="1">Shoot tip</tissue>
    </source>
</reference>
<name>A0ABQ9CHN6_9ROSI</name>
<sequence length="118" mass="12909">MKPFQPASKNLPLSSLDARTSLSVKKSRRVILNPSPSKSTGPDSVDMNEVKESFLSLHSLEFAETYDISEYRSCAAGGFWLSKSSGLDIKSSSFTVLGLSATAGIDPPRELWRLELLE</sequence>